<dbReference type="Gene3D" id="3.40.50.2300">
    <property type="match status" value="2"/>
</dbReference>
<dbReference type="Pfam" id="PF13377">
    <property type="entry name" value="Peripla_BP_3"/>
    <property type="match status" value="1"/>
</dbReference>
<evidence type="ECO:0000256" key="3">
    <source>
        <dbReference type="ARBA" id="ARBA00023163"/>
    </source>
</evidence>
<dbReference type="InterPro" id="IPR046335">
    <property type="entry name" value="LacI/GalR-like_sensor"/>
</dbReference>
<evidence type="ECO:0000313" key="6">
    <source>
        <dbReference type="Proteomes" id="UP000008311"/>
    </source>
</evidence>
<evidence type="ECO:0000259" key="4">
    <source>
        <dbReference type="Pfam" id="PF13377"/>
    </source>
</evidence>
<dbReference type="SUPFAM" id="SSF53822">
    <property type="entry name" value="Periplasmic binding protein-like I"/>
    <property type="match status" value="1"/>
</dbReference>
<dbReference type="InParanoid" id="B9TPE4"/>
<dbReference type="EMBL" id="EQ995468">
    <property type="protein sequence ID" value="EEF22271.1"/>
    <property type="molecule type" value="Genomic_DNA"/>
</dbReference>
<keyword evidence="3" id="KW-0804">Transcription</keyword>
<organism evidence="5 6">
    <name type="scientific">Ricinus communis</name>
    <name type="common">Castor bean</name>
    <dbReference type="NCBI Taxonomy" id="3988"/>
    <lineage>
        <taxon>Eukaryota</taxon>
        <taxon>Viridiplantae</taxon>
        <taxon>Streptophyta</taxon>
        <taxon>Embryophyta</taxon>
        <taxon>Tracheophyta</taxon>
        <taxon>Spermatophyta</taxon>
        <taxon>Magnoliopsida</taxon>
        <taxon>eudicotyledons</taxon>
        <taxon>Gunneridae</taxon>
        <taxon>Pentapetalae</taxon>
        <taxon>rosids</taxon>
        <taxon>fabids</taxon>
        <taxon>Malpighiales</taxon>
        <taxon>Euphorbiaceae</taxon>
        <taxon>Acalyphoideae</taxon>
        <taxon>Acalypheae</taxon>
        <taxon>Ricinus</taxon>
    </lineage>
</organism>
<dbReference type="Proteomes" id="UP000008311">
    <property type="component" value="Unassembled WGS sequence"/>
</dbReference>
<accession>B9TPE4</accession>
<evidence type="ECO:0000256" key="1">
    <source>
        <dbReference type="ARBA" id="ARBA00023015"/>
    </source>
</evidence>
<keyword evidence="6" id="KW-1185">Reference proteome</keyword>
<evidence type="ECO:0000256" key="2">
    <source>
        <dbReference type="ARBA" id="ARBA00023125"/>
    </source>
</evidence>
<feature type="domain" description="Transcriptional regulator LacI/GalR-like sensor" evidence="4">
    <location>
        <begin position="6"/>
        <end position="78"/>
    </location>
</feature>
<proteinExistence type="predicted"/>
<gene>
    <name evidence="5" type="ORF">RCOM_2095410</name>
</gene>
<sequence length="81" mass="8754">MDAARHQFSLSIPDQLCVVGFDDIEQASWSPYDLTTFAQPVAAIARQAVTWLGESPSSGRLEGHSVTLHAELAWRGSVRGG</sequence>
<protein>
    <recommendedName>
        <fullName evidence="4">Transcriptional regulator LacI/GalR-like sensor domain-containing protein</fullName>
    </recommendedName>
</protein>
<dbReference type="GO" id="GO:0003677">
    <property type="term" value="F:DNA binding"/>
    <property type="evidence" value="ECO:0007669"/>
    <property type="project" value="UniProtKB-KW"/>
</dbReference>
<keyword evidence="1" id="KW-0805">Transcription regulation</keyword>
<dbReference type="AlphaFoldDB" id="B9TPE4"/>
<dbReference type="InterPro" id="IPR028082">
    <property type="entry name" value="Peripla_BP_I"/>
</dbReference>
<name>B9TPE4_RICCO</name>
<keyword evidence="2" id="KW-0238">DNA-binding</keyword>
<reference evidence="6" key="1">
    <citation type="journal article" date="2010" name="Nat. Biotechnol.">
        <title>Draft genome sequence of the oilseed species Ricinus communis.</title>
        <authorList>
            <person name="Chan A.P."/>
            <person name="Crabtree J."/>
            <person name="Zhao Q."/>
            <person name="Lorenzi H."/>
            <person name="Orvis J."/>
            <person name="Puiu D."/>
            <person name="Melake-Berhan A."/>
            <person name="Jones K.M."/>
            <person name="Redman J."/>
            <person name="Chen G."/>
            <person name="Cahoon E.B."/>
            <person name="Gedil M."/>
            <person name="Stanke M."/>
            <person name="Haas B.J."/>
            <person name="Wortman J.R."/>
            <person name="Fraser-Liggett C.M."/>
            <person name="Ravel J."/>
            <person name="Rabinowicz P.D."/>
        </authorList>
    </citation>
    <scope>NUCLEOTIDE SEQUENCE [LARGE SCALE GENOMIC DNA]</scope>
    <source>
        <strain evidence="6">cv. Hale</strain>
    </source>
</reference>
<evidence type="ECO:0000313" key="5">
    <source>
        <dbReference type="EMBL" id="EEF22271.1"/>
    </source>
</evidence>